<dbReference type="EMBL" id="AKCU01000449">
    <property type="protein sequence ID" value="EKV07893.1"/>
    <property type="molecule type" value="Genomic_DNA"/>
</dbReference>
<proteinExistence type="predicted"/>
<dbReference type="AlphaFoldDB" id="K9FZ26"/>
<evidence type="ECO:0000313" key="1">
    <source>
        <dbReference type="EMBL" id="EKV07893.1"/>
    </source>
</evidence>
<dbReference type="HOGENOM" id="CLU_2455428_0_0_1"/>
<dbReference type="VEuPathDB" id="FungiDB:PDIP_70690"/>
<reference evidence="2" key="1">
    <citation type="journal article" date="2012" name="BMC Genomics">
        <title>Genome sequence of the necrotrophic fungus Penicillium digitatum, the main postharvest pathogen of citrus.</title>
        <authorList>
            <person name="Marcet-Houben M."/>
            <person name="Ballester A.-R."/>
            <person name="de la Fuente B."/>
            <person name="Harries E."/>
            <person name="Marcos J.F."/>
            <person name="Gonzalez-Candelas L."/>
            <person name="Gabaldon T."/>
        </authorList>
    </citation>
    <scope>NUCLEOTIDE SEQUENCE [LARGE SCALE GENOMIC DNA]</scope>
    <source>
        <strain evidence="2">Pd1 / CECT 20795</strain>
    </source>
</reference>
<dbReference type="OrthoDB" id="4364733at2759"/>
<evidence type="ECO:0000313" key="2">
    <source>
        <dbReference type="Proteomes" id="UP000009886"/>
    </source>
</evidence>
<organism evidence="1 2">
    <name type="scientific">Penicillium digitatum (strain Pd1 / CECT 20795)</name>
    <name type="common">Green mold</name>
    <dbReference type="NCBI Taxonomy" id="1170230"/>
    <lineage>
        <taxon>Eukaryota</taxon>
        <taxon>Fungi</taxon>
        <taxon>Dikarya</taxon>
        <taxon>Ascomycota</taxon>
        <taxon>Pezizomycotina</taxon>
        <taxon>Eurotiomycetes</taxon>
        <taxon>Eurotiomycetidae</taxon>
        <taxon>Eurotiales</taxon>
        <taxon>Aspergillaceae</taxon>
        <taxon>Penicillium</taxon>
    </lineage>
</organism>
<accession>K9FZ26</accession>
<dbReference type="KEGG" id="pdp:PDIP_70690"/>
<comment type="caution">
    <text evidence="1">The sequence shown here is derived from an EMBL/GenBank/DDBJ whole genome shotgun (WGS) entry which is preliminary data.</text>
</comment>
<gene>
    <name evidence="1" type="ORF">PDIP_70690</name>
</gene>
<sequence length="89" mass="9874">MPLASSGRRSKIALFTSTIIRVQSGNQSTLLIAQYDVSFEDAQDVVDTIKSITKQCRPFANPQTRFNGLSVLRKIGKTILFFFQQCSGS</sequence>
<protein>
    <submittedName>
        <fullName evidence="1">Uncharacterized protein</fullName>
    </submittedName>
</protein>
<dbReference type="Proteomes" id="UP000009886">
    <property type="component" value="Unassembled WGS sequence"/>
</dbReference>
<name>K9FZ26_PEND1</name>